<evidence type="ECO:0000313" key="1">
    <source>
        <dbReference type="EMBL" id="CAB4159218.1"/>
    </source>
</evidence>
<dbReference type="EMBL" id="LR796683">
    <property type="protein sequence ID" value="CAB4159218.1"/>
    <property type="molecule type" value="Genomic_DNA"/>
</dbReference>
<protein>
    <submittedName>
        <fullName evidence="1">Uncharacterized protein</fullName>
    </submittedName>
</protein>
<organism evidence="1">
    <name type="scientific">uncultured Caudovirales phage</name>
    <dbReference type="NCBI Taxonomy" id="2100421"/>
    <lineage>
        <taxon>Viruses</taxon>
        <taxon>Duplodnaviria</taxon>
        <taxon>Heunggongvirae</taxon>
        <taxon>Uroviricota</taxon>
        <taxon>Caudoviricetes</taxon>
        <taxon>Peduoviridae</taxon>
        <taxon>Maltschvirus</taxon>
        <taxon>Maltschvirus maltsch</taxon>
    </lineage>
</organism>
<accession>A0A6J5NQC8</accession>
<proteinExistence type="predicted"/>
<name>A0A6J5NQC8_9CAUD</name>
<sequence>MTQVSLLPSAETSSLERLSAVALARFGEGSPTTADGDAYLMLIGFANEVIDDMLAHPYWRSGDAVPPYFVHPSDSRLIPDTLLLKGLVSRIAMQQGSKKAGVYESQYLQALNQQMMLRRFGPGANYEISAPDMPAPNPVV</sequence>
<gene>
    <name evidence="1" type="ORF">UFOVP708_65</name>
</gene>
<reference evidence="1" key="1">
    <citation type="submission" date="2020-04" db="EMBL/GenBank/DDBJ databases">
        <authorList>
            <person name="Chiriac C."/>
            <person name="Salcher M."/>
            <person name="Ghai R."/>
            <person name="Kavagutti S V."/>
        </authorList>
    </citation>
    <scope>NUCLEOTIDE SEQUENCE</scope>
</reference>